<evidence type="ECO:0000313" key="2">
    <source>
        <dbReference type="Proteomes" id="UP000002943"/>
    </source>
</evidence>
<accession>E3BGM1</accession>
<organism evidence="1 2">
    <name type="scientific">Vibrio caribbeanicus ATCC BAA-2122</name>
    <dbReference type="NCBI Taxonomy" id="796620"/>
    <lineage>
        <taxon>Bacteria</taxon>
        <taxon>Pseudomonadati</taxon>
        <taxon>Pseudomonadota</taxon>
        <taxon>Gammaproteobacteria</taxon>
        <taxon>Vibrionales</taxon>
        <taxon>Vibrionaceae</taxon>
        <taxon>Vibrio</taxon>
    </lineage>
</organism>
<dbReference type="RefSeq" id="WP_009600108.1">
    <property type="nucleotide sequence ID" value="NZ_AEIU01000046.1"/>
</dbReference>
<evidence type="ECO:0000313" key="1">
    <source>
        <dbReference type="EMBL" id="EFP97829.1"/>
    </source>
</evidence>
<proteinExistence type="predicted"/>
<dbReference type="Proteomes" id="UP000002943">
    <property type="component" value="Unassembled WGS sequence"/>
</dbReference>
<comment type="caution">
    <text evidence="1">The sequence shown here is derived from an EMBL/GenBank/DDBJ whole genome shotgun (WGS) entry which is preliminary data.</text>
</comment>
<evidence type="ECO:0008006" key="3">
    <source>
        <dbReference type="Google" id="ProtNLM"/>
    </source>
</evidence>
<dbReference type="eggNOG" id="COG3137">
    <property type="taxonomic scope" value="Bacteria"/>
</dbReference>
<keyword evidence="2" id="KW-1185">Reference proteome</keyword>
<dbReference type="OrthoDB" id="5848222at2"/>
<dbReference type="AlphaFoldDB" id="E3BGM1"/>
<name>E3BGM1_9VIBR</name>
<protein>
    <recommendedName>
        <fullName evidence="3">Salt-induced outer membrane protein</fullName>
    </recommendedName>
</protein>
<reference evidence="1 2" key="1">
    <citation type="journal article" date="2012" name="Int. J. Syst. Evol. Microbiol.">
        <title>Vibrio caribbeanicus sp. nov., isolated from the marine sponge Scleritoderma cyanea.</title>
        <authorList>
            <person name="Hoffmann M."/>
            <person name="Monday S.R."/>
            <person name="Allard M.W."/>
            <person name="Strain E.A."/>
            <person name="Whittaker P."/>
            <person name="Naum M."/>
            <person name="McCarthy P.J."/>
            <person name="Lopez J.V."/>
            <person name="Fischer M."/>
            <person name="Brown E.W."/>
        </authorList>
    </citation>
    <scope>NUCLEOTIDE SEQUENCE [LARGE SCALE GENOMIC DNA]</scope>
    <source>
        <strain evidence="1 2">ATCC BAA-2122</strain>
    </source>
</reference>
<dbReference type="InterPro" id="IPR007433">
    <property type="entry name" value="DUF481"/>
</dbReference>
<gene>
    <name evidence="1" type="ORF">VIBC2010_00999</name>
</gene>
<dbReference type="STRING" id="796620.VIBC2010_00999"/>
<sequence>MKVNVTLLFICTWFISSHICAKESVDKNGVNQTVYLSDKKDWIRLNSGEIIQGKLKGSINNELGSYKKKIEFKSDKLGTQSIKLSDINLMQTTENYTIRTSTGDIYSGRLSVQKDVVFLIQKGQQQTIPMKDVVSIYRSGTNESTPWEAKVTLGIDLKSGNTDKFSFRGEAQGERRTVDSRTKLGASYENSKANGEKTADKSVLSGSYDLYLNDRLFLRPIDSSLITDEFQNLDYQFTESVSVGYFFIANSETEWDVYLGPGFTYTKYLTVEEGEDTSVNSAALTLGSNFSHEITKNINFKHTYKLNWANSESGGAAHTNALAFDIDLVGNLSLEIKGVWDHISHPKTDSKGVTPKKDDYTTFVSLGYTL</sequence>
<dbReference type="Pfam" id="PF04338">
    <property type="entry name" value="DUF481"/>
    <property type="match status" value="1"/>
</dbReference>
<dbReference type="EMBL" id="AEIU01000046">
    <property type="protein sequence ID" value="EFP97829.1"/>
    <property type="molecule type" value="Genomic_DNA"/>
</dbReference>